<organism evidence="1">
    <name type="scientific">marine sediment metagenome</name>
    <dbReference type="NCBI Taxonomy" id="412755"/>
    <lineage>
        <taxon>unclassified sequences</taxon>
        <taxon>metagenomes</taxon>
        <taxon>ecological metagenomes</taxon>
    </lineage>
</organism>
<feature type="non-terminal residue" evidence="1">
    <location>
        <position position="43"/>
    </location>
</feature>
<gene>
    <name evidence="1" type="ORF">S06H3_13063</name>
</gene>
<accession>X1M1V4</accession>
<comment type="caution">
    <text evidence="1">The sequence shown here is derived from an EMBL/GenBank/DDBJ whole genome shotgun (WGS) entry which is preliminary data.</text>
</comment>
<evidence type="ECO:0000313" key="1">
    <source>
        <dbReference type="EMBL" id="GAI12021.1"/>
    </source>
</evidence>
<dbReference type="AlphaFoldDB" id="X1M1V4"/>
<dbReference type="EMBL" id="BARV01006376">
    <property type="protein sequence ID" value="GAI12021.1"/>
    <property type="molecule type" value="Genomic_DNA"/>
</dbReference>
<name>X1M1V4_9ZZZZ</name>
<reference evidence="1" key="1">
    <citation type="journal article" date="2014" name="Front. Microbiol.">
        <title>High frequency of phylogenetically diverse reductive dehalogenase-homologous genes in deep subseafloor sedimentary metagenomes.</title>
        <authorList>
            <person name="Kawai M."/>
            <person name="Futagami T."/>
            <person name="Toyoda A."/>
            <person name="Takaki Y."/>
            <person name="Nishi S."/>
            <person name="Hori S."/>
            <person name="Arai W."/>
            <person name="Tsubouchi T."/>
            <person name="Morono Y."/>
            <person name="Uchiyama I."/>
            <person name="Ito T."/>
            <person name="Fujiyama A."/>
            <person name="Inagaki F."/>
            <person name="Takami H."/>
        </authorList>
    </citation>
    <scope>NUCLEOTIDE SEQUENCE</scope>
    <source>
        <strain evidence="1">Expedition CK06-06</strain>
    </source>
</reference>
<protein>
    <submittedName>
        <fullName evidence="1">Uncharacterized protein</fullName>
    </submittedName>
</protein>
<sequence>MQAIRKLIDAVDNGSMEHWRAYIDYFELDARSRQLSHFTIKVN</sequence>
<proteinExistence type="predicted"/>